<keyword evidence="5" id="KW-1185">Reference proteome</keyword>
<dbReference type="Pfam" id="PF13519">
    <property type="entry name" value="VWA_2"/>
    <property type="match status" value="1"/>
</dbReference>
<evidence type="ECO:0000256" key="2">
    <source>
        <dbReference type="SAM" id="Phobius"/>
    </source>
</evidence>
<organism evidence="4 5">
    <name type="scientific">Fuerstiella marisgermanici</name>
    <dbReference type="NCBI Taxonomy" id="1891926"/>
    <lineage>
        <taxon>Bacteria</taxon>
        <taxon>Pseudomonadati</taxon>
        <taxon>Planctomycetota</taxon>
        <taxon>Planctomycetia</taxon>
        <taxon>Planctomycetales</taxon>
        <taxon>Planctomycetaceae</taxon>
        <taxon>Fuerstiella</taxon>
    </lineage>
</organism>
<keyword evidence="2" id="KW-0812">Transmembrane</keyword>
<dbReference type="SUPFAM" id="SSF53300">
    <property type="entry name" value="vWA-like"/>
    <property type="match status" value="1"/>
</dbReference>
<dbReference type="InterPro" id="IPR036465">
    <property type="entry name" value="vWFA_dom_sf"/>
</dbReference>
<reference evidence="4 5" key="1">
    <citation type="journal article" date="2016" name="Front. Microbiol.">
        <title>Fuerstia marisgermanicae gen. nov., sp. nov., an Unusual Member of the Phylum Planctomycetes from the German Wadden Sea.</title>
        <authorList>
            <person name="Kohn T."/>
            <person name="Heuer A."/>
            <person name="Jogler M."/>
            <person name="Vollmers J."/>
            <person name="Boedeker C."/>
            <person name="Bunk B."/>
            <person name="Rast P."/>
            <person name="Borchert D."/>
            <person name="Glockner I."/>
            <person name="Freese H.M."/>
            <person name="Klenk H.P."/>
            <person name="Overmann J."/>
            <person name="Kaster A.K."/>
            <person name="Rohde M."/>
            <person name="Wiegand S."/>
            <person name="Jogler C."/>
        </authorList>
    </citation>
    <scope>NUCLEOTIDE SEQUENCE [LARGE SCALE GENOMIC DNA]</scope>
    <source>
        <strain evidence="4 5">NH11</strain>
    </source>
</reference>
<feature type="domain" description="VWFA" evidence="3">
    <location>
        <begin position="130"/>
        <end position="242"/>
    </location>
</feature>
<proteinExistence type="predicted"/>
<feature type="region of interest" description="Disordered" evidence="1">
    <location>
        <begin position="72"/>
        <end position="97"/>
    </location>
</feature>
<dbReference type="STRING" id="1891926.Fuma_05515"/>
<evidence type="ECO:0000313" key="5">
    <source>
        <dbReference type="Proteomes" id="UP000187735"/>
    </source>
</evidence>
<dbReference type="CDD" id="cd00198">
    <property type="entry name" value="vWFA"/>
    <property type="match status" value="1"/>
</dbReference>
<dbReference type="KEGG" id="fmr:Fuma_05515"/>
<dbReference type="RefSeq" id="WP_077026957.1">
    <property type="nucleotide sequence ID" value="NZ_CP017641.1"/>
</dbReference>
<dbReference type="Proteomes" id="UP000187735">
    <property type="component" value="Chromosome"/>
</dbReference>
<evidence type="ECO:0000256" key="1">
    <source>
        <dbReference type="SAM" id="MobiDB-lite"/>
    </source>
</evidence>
<evidence type="ECO:0000313" key="4">
    <source>
        <dbReference type="EMBL" id="APZ95852.1"/>
    </source>
</evidence>
<dbReference type="AlphaFoldDB" id="A0A1P8WP63"/>
<keyword evidence="2" id="KW-1133">Transmembrane helix</keyword>
<gene>
    <name evidence="4" type="ORF">Fuma_05515</name>
</gene>
<accession>A0A1P8WP63</accession>
<feature type="transmembrane region" description="Helical" evidence="2">
    <location>
        <begin position="12"/>
        <end position="37"/>
    </location>
</feature>
<evidence type="ECO:0000259" key="3">
    <source>
        <dbReference type="PROSITE" id="PS50234"/>
    </source>
</evidence>
<sequence>MSDIVELEEDDGFGLVMADILFNTIGLGALLMMVLIVNQGEKAKQATDVGSLMSLIVDQRRQIEMVSKNLQEAQKENDRQREAASKQRKQRSDETAQYVQDIEKQRSDAEDRADAAEETLGKLKEADQVRLYFLVDTSASMSAGIDEVRHTLKMLSRTMPQALTSVEVGVIGFRSGKLTEFELHRIGQHGHPADLTQLETFLDELQPVSGNTCVDLAITKAIQSLGSDPNYTGSEIILLCADVGPGDSAGYHQSAGISVINRVRSWAQAAPDRRRFLSFYTASKDDTHLAFFKGLGGVTPSSRFSRQLASMFPLCFEAAFERKTQL</sequence>
<keyword evidence="2" id="KW-0472">Membrane</keyword>
<feature type="compositionally biased region" description="Basic and acidic residues" evidence="1">
    <location>
        <begin position="73"/>
        <end position="94"/>
    </location>
</feature>
<dbReference type="Gene3D" id="3.40.50.410">
    <property type="entry name" value="von Willebrand factor, type A domain"/>
    <property type="match status" value="1"/>
</dbReference>
<dbReference type="EMBL" id="CP017641">
    <property type="protein sequence ID" value="APZ95852.1"/>
    <property type="molecule type" value="Genomic_DNA"/>
</dbReference>
<dbReference type="PROSITE" id="PS50234">
    <property type="entry name" value="VWFA"/>
    <property type="match status" value="1"/>
</dbReference>
<name>A0A1P8WP63_9PLAN</name>
<protein>
    <recommendedName>
        <fullName evidence="3">VWFA domain-containing protein</fullName>
    </recommendedName>
</protein>
<dbReference type="InterPro" id="IPR002035">
    <property type="entry name" value="VWF_A"/>
</dbReference>